<keyword evidence="2 5" id="KW-0812">Transmembrane</keyword>
<evidence type="ECO:0000256" key="1">
    <source>
        <dbReference type="ARBA" id="ARBA00004167"/>
    </source>
</evidence>
<feature type="transmembrane region" description="Helical" evidence="5">
    <location>
        <begin position="41"/>
        <end position="64"/>
    </location>
</feature>
<evidence type="ECO:0000259" key="6">
    <source>
        <dbReference type="Pfam" id="PF03168"/>
    </source>
</evidence>
<dbReference type="Proteomes" id="UP000006727">
    <property type="component" value="Chromosome 25"/>
</dbReference>
<dbReference type="PANTHER" id="PTHR31234:SF4">
    <property type="entry name" value="EXPRESSED PROTEIN"/>
    <property type="match status" value="1"/>
</dbReference>
<sequence>MTIPRRGDPEEGYHELAQDARYDLPPYPQSRRGRCCAFSPSIVIVTVILVMLVGSITTAGFVFWPTPLDVQAKEWKLNGISIVTKETKSILPSYQLNVSLNVLVEIKNPNYAGVVYDNVTLRIVYRGDDLGQVKAEGSRIKPRSTANLTATVNLKGNEILSDAKQLMEDYSDGKLPLTTYTAFDGSVQLWFVKPLLNYHAGNCGLRSGFKSRRQDHFESRM</sequence>
<dbReference type="Gramene" id="Pp3c25_2360V3.4">
    <property type="protein sequence ID" value="Pp3c25_2360V3.4"/>
    <property type="gene ID" value="Pp3c25_2360"/>
</dbReference>
<gene>
    <name evidence="7" type="primary">LOC112277390</name>
</gene>
<dbReference type="FunCoup" id="A0A7I4FI26">
    <property type="interactions" value="1107"/>
</dbReference>
<accession>A0A7I4FI26</accession>
<dbReference type="EnsemblPlants" id="Pp3c25_2360V3.4">
    <property type="protein sequence ID" value="Pp3c25_2360V3.4"/>
    <property type="gene ID" value="Pp3c25_2360"/>
</dbReference>
<reference evidence="7" key="3">
    <citation type="submission" date="2020-12" db="UniProtKB">
        <authorList>
            <consortium name="EnsemblPlants"/>
        </authorList>
    </citation>
    <scope>IDENTIFICATION</scope>
</reference>
<dbReference type="EMBL" id="ABEU02000025">
    <property type="status" value="NOT_ANNOTATED_CDS"/>
    <property type="molecule type" value="Genomic_DNA"/>
</dbReference>
<proteinExistence type="predicted"/>
<dbReference type="PANTHER" id="PTHR31234">
    <property type="entry name" value="LATE EMBRYOGENESIS ABUNDANT (LEA) HYDROXYPROLINE-RICH GLYCOPROTEIN FAMILY"/>
    <property type="match status" value="1"/>
</dbReference>
<dbReference type="SUPFAM" id="SSF117070">
    <property type="entry name" value="LEA14-like"/>
    <property type="match status" value="1"/>
</dbReference>
<keyword evidence="4 5" id="KW-0472">Membrane</keyword>
<reference evidence="7 8" key="2">
    <citation type="journal article" date="2018" name="Plant J.">
        <title>The Physcomitrella patens chromosome-scale assembly reveals moss genome structure and evolution.</title>
        <authorList>
            <person name="Lang D."/>
            <person name="Ullrich K.K."/>
            <person name="Murat F."/>
            <person name="Fuchs J."/>
            <person name="Jenkins J."/>
            <person name="Haas F.B."/>
            <person name="Piednoel M."/>
            <person name="Gundlach H."/>
            <person name="Van Bel M."/>
            <person name="Meyberg R."/>
            <person name="Vives C."/>
            <person name="Morata J."/>
            <person name="Symeonidi A."/>
            <person name="Hiss M."/>
            <person name="Muchero W."/>
            <person name="Kamisugi Y."/>
            <person name="Saleh O."/>
            <person name="Blanc G."/>
            <person name="Decker E.L."/>
            <person name="van Gessel N."/>
            <person name="Grimwood J."/>
            <person name="Hayes R.D."/>
            <person name="Graham S.W."/>
            <person name="Gunter L.E."/>
            <person name="McDaniel S.F."/>
            <person name="Hoernstein S.N.W."/>
            <person name="Larsson A."/>
            <person name="Li F.W."/>
            <person name="Perroud P.F."/>
            <person name="Phillips J."/>
            <person name="Ranjan P."/>
            <person name="Rokshar D.S."/>
            <person name="Rothfels C.J."/>
            <person name="Schneider L."/>
            <person name="Shu S."/>
            <person name="Stevenson D.W."/>
            <person name="Thummler F."/>
            <person name="Tillich M."/>
            <person name="Villarreal Aguilar J.C."/>
            <person name="Widiez T."/>
            <person name="Wong G.K."/>
            <person name="Wymore A."/>
            <person name="Zhang Y."/>
            <person name="Zimmer A.D."/>
            <person name="Quatrano R.S."/>
            <person name="Mayer K.F.X."/>
            <person name="Goodstein D."/>
            <person name="Casacuberta J.M."/>
            <person name="Vandepoele K."/>
            <person name="Reski R."/>
            <person name="Cuming A.C."/>
            <person name="Tuskan G.A."/>
            <person name="Maumus F."/>
            <person name="Salse J."/>
            <person name="Schmutz J."/>
            <person name="Rensing S.A."/>
        </authorList>
    </citation>
    <scope>NUCLEOTIDE SEQUENCE [LARGE SCALE GENOMIC DNA]</scope>
    <source>
        <strain evidence="7 8">cv. Gransden 2004</strain>
    </source>
</reference>
<reference evidence="7 8" key="1">
    <citation type="journal article" date="2008" name="Science">
        <title>The Physcomitrella genome reveals evolutionary insights into the conquest of land by plants.</title>
        <authorList>
            <person name="Rensing S."/>
            <person name="Lang D."/>
            <person name="Zimmer A."/>
            <person name="Terry A."/>
            <person name="Salamov A."/>
            <person name="Shapiro H."/>
            <person name="Nishiyama T."/>
            <person name="Perroud P.-F."/>
            <person name="Lindquist E."/>
            <person name="Kamisugi Y."/>
            <person name="Tanahashi T."/>
            <person name="Sakakibara K."/>
            <person name="Fujita T."/>
            <person name="Oishi K."/>
            <person name="Shin-I T."/>
            <person name="Kuroki Y."/>
            <person name="Toyoda A."/>
            <person name="Suzuki Y."/>
            <person name="Hashimoto A."/>
            <person name="Yamaguchi K."/>
            <person name="Sugano A."/>
            <person name="Kohara Y."/>
            <person name="Fujiyama A."/>
            <person name="Anterola A."/>
            <person name="Aoki S."/>
            <person name="Ashton N."/>
            <person name="Barbazuk W.B."/>
            <person name="Barker E."/>
            <person name="Bennetzen J."/>
            <person name="Bezanilla M."/>
            <person name="Blankenship R."/>
            <person name="Cho S.H."/>
            <person name="Dutcher S."/>
            <person name="Estelle M."/>
            <person name="Fawcett J.A."/>
            <person name="Gundlach H."/>
            <person name="Hanada K."/>
            <person name="Heyl A."/>
            <person name="Hicks K.A."/>
            <person name="Hugh J."/>
            <person name="Lohr M."/>
            <person name="Mayer K."/>
            <person name="Melkozernov A."/>
            <person name="Murata T."/>
            <person name="Nelson D."/>
            <person name="Pils B."/>
            <person name="Prigge M."/>
            <person name="Reiss B."/>
            <person name="Renner T."/>
            <person name="Rombauts S."/>
            <person name="Rushton P."/>
            <person name="Sanderfoot A."/>
            <person name="Schween G."/>
            <person name="Shiu S.-H."/>
            <person name="Stueber K."/>
            <person name="Theodoulou F.L."/>
            <person name="Tu H."/>
            <person name="Van de Peer Y."/>
            <person name="Verrier P.J."/>
            <person name="Waters E."/>
            <person name="Wood A."/>
            <person name="Yang L."/>
            <person name="Cove D."/>
            <person name="Cuming A."/>
            <person name="Hasebe M."/>
            <person name="Lucas S."/>
            <person name="Mishler D.B."/>
            <person name="Reski R."/>
            <person name="Grigoriev I."/>
            <person name="Quatrano R.S."/>
            <person name="Boore J.L."/>
        </authorList>
    </citation>
    <scope>NUCLEOTIDE SEQUENCE [LARGE SCALE GENOMIC DNA]</scope>
    <source>
        <strain evidence="7 8">cv. Gransden 2004</strain>
    </source>
</reference>
<evidence type="ECO:0000313" key="7">
    <source>
        <dbReference type="EnsemblPlants" id="Pp3c25_2360V3.4"/>
    </source>
</evidence>
<name>A0A7I4FI26_PHYPA</name>
<dbReference type="Pfam" id="PF03168">
    <property type="entry name" value="LEA_2"/>
    <property type="match status" value="1"/>
</dbReference>
<dbReference type="AlphaFoldDB" id="A0A7I4FI26"/>
<dbReference type="GO" id="GO:0098542">
    <property type="term" value="P:defense response to other organism"/>
    <property type="evidence" value="ECO:0007669"/>
    <property type="project" value="InterPro"/>
</dbReference>
<evidence type="ECO:0000256" key="4">
    <source>
        <dbReference type="ARBA" id="ARBA00023136"/>
    </source>
</evidence>
<keyword evidence="8" id="KW-1185">Reference proteome</keyword>
<dbReference type="Gene3D" id="2.60.40.1820">
    <property type="match status" value="1"/>
</dbReference>
<feature type="domain" description="Late embryogenesis abundant protein LEA-2 subgroup" evidence="6">
    <location>
        <begin position="104"/>
        <end position="189"/>
    </location>
</feature>
<dbReference type="InParanoid" id="A0A7I4FI26"/>
<keyword evidence="3 5" id="KW-1133">Transmembrane helix</keyword>
<evidence type="ECO:0000256" key="2">
    <source>
        <dbReference type="ARBA" id="ARBA00022692"/>
    </source>
</evidence>
<comment type="subcellular location">
    <subcellularLocation>
        <location evidence="1">Membrane</location>
        <topology evidence="1">Single-pass membrane protein</topology>
    </subcellularLocation>
</comment>
<evidence type="ECO:0000256" key="3">
    <source>
        <dbReference type="ARBA" id="ARBA00022989"/>
    </source>
</evidence>
<organism evidence="7 8">
    <name type="scientific">Physcomitrium patens</name>
    <name type="common">Spreading-leaved earth moss</name>
    <name type="synonym">Physcomitrella patens</name>
    <dbReference type="NCBI Taxonomy" id="3218"/>
    <lineage>
        <taxon>Eukaryota</taxon>
        <taxon>Viridiplantae</taxon>
        <taxon>Streptophyta</taxon>
        <taxon>Embryophyta</taxon>
        <taxon>Bryophyta</taxon>
        <taxon>Bryophytina</taxon>
        <taxon>Bryopsida</taxon>
        <taxon>Funariidae</taxon>
        <taxon>Funariales</taxon>
        <taxon>Funariaceae</taxon>
        <taxon>Physcomitrium</taxon>
    </lineage>
</organism>
<dbReference type="InterPro" id="IPR044839">
    <property type="entry name" value="NDR1-like"/>
</dbReference>
<dbReference type="InterPro" id="IPR004864">
    <property type="entry name" value="LEA_2"/>
</dbReference>
<dbReference type="GO" id="GO:0016020">
    <property type="term" value="C:membrane"/>
    <property type="evidence" value="ECO:0007669"/>
    <property type="project" value="UniProtKB-SubCell"/>
</dbReference>
<protein>
    <recommendedName>
        <fullName evidence="6">Late embryogenesis abundant protein LEA-2 subgroup domain-containing protein</fullName>
    </recommendedName>
</protein>
<evidence type="ECO:0000313" key="8">
    <source>
        <dbReference type="Proteomes" id="UP000006727"/>
    </source>
</evidence>
<evidence type="ECO:0000256" key="5">
    <source>
        <dbReference type="SAM" id="Phobius"/>
    </source>
</evidence>